<accession>A0A2M8M7L2</accession>
<dbReference type="PANTHER" id="PTHR10948:SF23">
    <property type="entry name" value="TRANSPOSASE INSI FOR INSERTION SEQUENCE ELEMENT IS30A-RELATED"/>
    <property type="match status" value="1"/>
</dbReference>
<dbReference type="PANTHER" id="PTHR10948">
    <property type="entry name" value="TRANSPOSASE"/>
    <property type="match status" value="1"/>
</dbReference>
<dbReference type="GO" id="GO:0005829">
    <property type="term" value="C:cytosol"/>
    <property type="evidence" value="ECO:0007669"/>
    <property type="project" value="TreeGrafter"/>
</dbReference>
<evidence type="ECO:0000259" key="2">
    <source>
        <dbReference type="PROSITE" id="PS50994"/>
    </source>
</evidence>
<dbReference type="InterPro" id="IPR053392">
    <property type="entry name" value="Transposase_IS30-like"/>
</dbReference>
<sequence>MYKQLTSEQRSQIFALLQRKSPRKEIAHIVGISQSTLSRELKRNSSLSGKYVWFKAHDKAMERRKRSTANAALAPGLVWRIKQTIIEEQWSPRQISGVLKKEGVSVSHQSIYNIIHADATGELASHTRHKLKYRHSPKCKASPIACRTSIHQRPKEANGKRFGDFEMDLIVDSYNHAILTVVERSTNMLFMTKLPHGKKSEPLAKEVRRLLLPYRKHIKTITTDNGPEFAAHKLITEYLGAVVYFADPYASWQKGAIENTNKLIRQYIPKKANFDDFTDKKIAMIQKKINRRPRQKLNFKTPKYEFYRKIE</sequence>
<keyword evidence="1" id="KW-0233">DNA recombination</keyword>
<dbReference type="SUPFAM" id="SSF53098">
    <property type="entry name" value="Ribonuclease H-like"/>
    <property type="match status" value="1"/>
</dbReference>
<dbReference type="Proteomes" id="UP000228641">
    <property type="component" value="Unassembled WGS sequence"/>
</dbReference>
<evidence type="ECO:0000313" key="3">
    <source>
        <dbReference type="EMBL" id="PJF00191.1"/>
    </source>
</evidence>
<protein>
    <submittedName>
        <fullName evidence="3">IS30 family transposase</fullName>
    </submittedName>
</protein>
<dbReference type="InterPro" id="IPR051917">
    <property type="entry name" value="Transposase-Integrase"/>
</dbReference>
<name>A0A2M8M7L2_PREIN</name>
<dbReference type="CDD" id="cd00090">
    <property type="entry name" value="HTH_ARSR"/>
    <property type="match status" value="1"/>
</dbReference>
<dbReference type="GO" id="GO:0006355">
    <property type="term" value="P:regulation of DNA-templated transcription"/>
    <property type="evidence" value="ECO:0007669"/>
    <property type="project" value="UniProtKB-ARBA"/>
</dbReference>
<dbReference type="GO" id="GO:0032196">
    <property type="term" value="P:transposition"/>
    <property type="evidence" value="ECO:0007669"/>
    <property type="project" value="TreeGrafter"/>
</dbReference>
<dbReference type="InterPro" id="IPR012337">
    <property type="entry name" value="RNaseH-like_sf"/>
</dbReference>
<dbReference type="AlphaFoldDB" id="A0A2M8M7L2"/>
<dbReference type="InterPro" id="IPR025246">
    <property type="entry name" value="IS30-like_HTH"/>
</dbReference>
<dbReference type="InterPro" id="IPR009057">
    <property type="entry name" value="Homeodomain-like_sf"/>
</dbReference>
<organism evidence="3 4">
    <name type="scientific">Prevotella intermedia</name>
    <dbReference type="NCBI Taxonomy" id="28131"/>
    <lineage>
        <taxon>Bacteria</taxon>
        <taxon>Pseudomonadati</taxon>
        <taxon>Bacteroidota</taxon>
        <taxon>Bacteroidia</taxon>
        <taxon>Bacteroidales</taxon>
        <taxon>Prevotellaceae</taxon>
        <taxon>Prevotella</taxon>
    </lineage>
</organism>
<dbReference type="Gene3D" id="1.10.10.60">
    <property type="entry name" value="Homeodomain-like"/>
    <property type="match status" value="1"/>
</dbReference>
<proteinExistence type="predicted"/>
<dbReference type="InterPro" id="IPR011991">
    <property type="entry name" value="ArsR-like_HTH"/>
</dbReference>
<evidence type="ECO:0000256" key="1">
    <source>
        <dbReference type="ARBA" id="ARBA00023172"/>
    </source>
</evidence>
<reference evidence="3 4" key="1">
    <citation type="submission" date="2017-11" db="EMBL/GenBank/DDBJ databases">
        <title>Genome sequencing of Prevotella intermedia KCOM 1779.</title>
        <authorList>
            <person name="Kook J.-K."/>
            <person name="Park S.-N."/>
            <person name="Lim Y.K."/>
        </authorList>
    </citation>
    <scope>NUCLEOTIDE SEQUENCE [LARGE SCALE GENOMIC DNA]</scope>
    <source>
        <strain evidence="3 4">KCOM 1779</strain>
    </source>
</reference>
<dbReference type="InterPro" id="IPR001584">
    <property type="entry name" value="Integrase_cat-core"/>
</dbReference>
<gene>
    <name evidence="3" type="ORF">CUB97_02250</name>
</gene>
<feature type="domain" description="Integrase catalytic" evidence="2">
    <location>
        <begin position="150"/>
        <end position="310"/>
    </location>
</feature>
<dbReference type="Gene3D" id="3.30.420.10">
    <property type="entry name" value="Ribonuclease H-like superfamily/Ribonuclease H"/>
    <property type="match status" value="1"/>
</dbReference>
<evidence type="ECO:0000313" key="4">
    <source>
        <dbReference type="Proteomes" id="UP000228641"/>
    </source>
</evidence>
<dbReference type="SUPFAM" id="SSF46689">
    <property type="entry name" value="Homeodomain-like"/>
    <property type="match status" value="1"/>
</dbReference>
<dbReference type="GO" id="GO:0015074">
    <property type="term" value="P:DNA integration"/>
    <property type="evidence" value="ECO:0007669"/>
    <property type="project" value="InterPro"/>
</dbReference>
<dbReference type="GO" id="GO:0003676">
    <property type="term" value="F:nucleic acid binding"/>
    <property type="evidence" value="ECO:0007669"/>
    <property type="project" value="InterPro"/>
</dbReference>
<dbReference type="NCBIfam" id="NF033563">
    <property type="entry name" value="transpos_IS30"/>
    <property type="match status" value="1"/>
</dbReference>
<comment type="caution">
    <text evidence="3">The sequence shown here is derived from an EMBL/GenBank/DDBJ whole genome shotgun (WGS) entry which is preliminary data.</text>
</comment>
<dbReference type="GO" id="GO:0004803">
    <property type="term" value="F:transposase activity"/>
    <property type="evidence" value="ECO:0007669"/>
    <property type="project" value="TreeGrafter"/>
</dbReference>
<dbReference type="GO" id="GO:0006310">
    <property type="term" value="P:DNA recombination"/>
    <property type="evidence" value="ECO:0007669"/>
    <property type="project" value="UniProtKB-KW"/>
</dbReference>
<dbReference type="Pfam" id="PF13936">
    <property type="entry name" value="HTH_38"/>
    <property type="match status" value="1"/>
</dbReference>
<dbReference type="InterPro" id="IPR036397">
    <property type="entry name" value="RNaseH_sf"/>
</dbReference>
<dbReference type="RefSeq" id="WP_100189314.1">
    <property type="nucleotide sequence ID" value="NZ_PGGD01000001.1"/>
</dbReference>
<dbReference type="PROSITE" id="PS50994">
    <property type="entry name" value="INTEGRASE"/>
    <property type="match status" value="1"/>
</dbReference>
<dbReference type="EMBL" id="PGGD01000001">
    <property type="protein sequence ID" value="PJF00191.1"/>
    <property type="molecule type" value="Genomic_DNA"/>
</dbReference>